<organism evidence="1">
    <name type="scientific">Sesamum latifolium</name>
    <dbReference type="NCBI Taxonomy" id="2727402"/>
    <lineage>
        <taxon>Eukaryota</taxon>
        <taxon>Viridiplantae</taxon>
        <taxon>Streptophyta</taxon>
        <taxon>Embryophyta</taxon>
        <taxon>Tracheophyta</taxon>
        <taxon>Spermatophyta</taxon>
        <taxon>Magnoliopsida</taxon>
        <taxon>eudicotyledons</taxon>
        <taxon>Gunneridae</taxon>
        <taxon>Pentapetalae</taxon>
        <taxon>asterids</taxon>
        <taxon>lamiids</taxon>
        <taxon>Lamiales</taxon>
        <taxon>Pedaliaceae</taxon>
        <taxon>Sesamum</taxon>
    </lineage>
</organism>
<protein>
    <submittedName>
        <fullName evidence="1">Uncharacterized protein</fullName>
    </submittedName>
</protein>
<accession>A0AAW2VEW7</accession>
<dbReference type="AlphaFoldDB" id="A0AAW2VEW7"/>
<gene>
    <name evidence="1" type="ORF">Slati_2992700</name>
</gene>
<dbReference type="EMBL" id="JACGWN010000010">
    <property type="protein sequence ID" value="KAL0428179.1"/>
    <property type="molecule type" value="Genomic_DNA"/>
</dbReference>
<evidence type="ECO:0000313" key="1">
    <source>
        <dbReference type="EMBL" id="KAL0428179.1"/>
    </source>
</evidence>
<comment type="caution">
    <text evidence="1">The sequence shown here is derived from an EMBL/GenBank/DDBJ whole genome shotgun (WGS) entry which is preliminary data.</text>
</comment>
<dbReference type="PANTHER" id="PTHR33116:SF86">
    <property type="entry name" value="REVERSE TRANSCRIPTASE DOMAIN-CONTAINING PROTEIN"/>
    <property type="match status" value="1"/>
</dbReference>
<reference evidence="1" key="2">
    <citation type="journal article" date="2024" name="Plant">
        <title>Genomic evolution and insights into agronomic trait innovations of Sesamum species.</title>
        <authorList>
            <person name="Miao H."/>
            <person name="Wang L."/>
            <person name="Qu L."/>
            <person name="Liu H."/>
            <person name="Sun Y."/>
            <person name="Le M."/>
            <person name="Wang Q."/>
            <person name="Wei S."/>
            <person name="Zheng Y."/>
            <person name="Lin W."/>
            <person name="Duan Y."/>
            <person name="Cao H."/>
            <person name="Xiong S."/>
            <person name="Wang X."/>
            <person name="Wei L."/>
            <person name="Li C."/>
            <person name="Ma Q."/>
            <person name="Ju M."/>
            <person name="Zhao R."/>
            <person name="Li G."/>
            <person name="Mu C."/>
            <person name="Tian Q."/>
            <person name="Mei H."/>
            <person name="Zhang T."/>
            <person name="Gao T."/>
            <person name="Zhang H."/>
        </authorList>
    </citation>
    <scope>NUCLEOTIDE SEQUENCE</scope>
    <source>
        <strain evidence="1">KEN1</strain>
    </source>
</reference>
<proteinExistence type="predicted"/>
<dbReference type="PANTHER" id="PTHR33116">
    <property type="entry name" value="REVERSE TRANSCRIPTASE ZINC-BINDING DOMAIN-CONTAINING PROTEIN-RELATED-RELATED"/>
    <property type="match status" value="1"/>
</dbReference>
<name>A0AAW2VEW7_9LAMI</name>
<reference evidence="1" key="1">
    <citation type="submission" date="2020-06" db="EMBL/GenBank/DDBJ databases">
        <authorList>
            <person name="Li T."/>
            <person name="Hu X."/>
            <person name="Zhang T."/>
            <person name="Song X."/>
            <person name="Zhang H."/>
            <person name="Dai N."/>
            <person name="Sheng W."/>
            <person name="Hou X."/>
            <person name="Wei L."/>
        </authorList>
    </citation>
    <scope>NUCLEOTIDE SEQUENCE</scope>
    <source>
        <strain evidence="1">KEN1</strain>
        <tissue evidence="1">Leaf</tissue>
    </source>
</reference>
<sequence>MPCFRRPDYLLHEIEMMIANFWWHNQGEHQTHWIGWTWLCQPRETGGLGFKEMKVFNRAMLAKQGWRLITQPNALLSRILKAKYFPDDTFLNARMGARPLLTWRSIIGARDLLLRGCRWRIEACVDELIDRSLGCWRYNLIQQVFDVDDVQLVLGISLTDMERLDEIIWPYTSKGQFSVHNAYQLELRHNQQLQPSTSTGESEDGVPP</sequence>